<dbReference type="SUPFAM" id="SSF52402">
    <property type="entry name" value="Adenine nucleotide alpha hydrolases-like"/>
    <property type="match status" value="1"/>
</dbReference>
<evidence type="ECO:0000256" key="1">
    <source>
        <dbReference type="ARBA" id="ARBA00009732"/>
    </source>
</evidence>
<feature type="compositionally biased region" description="Low complexity" evidence="4">
    <location>
        <begin position="1"/>
        <end position="11"/>
    </location>
</feature>
<accession>A0A6J6SPC8</accession>
<dbReference type="HAMAP" id="MF_00063">
    <property type="entry name" value="CysH"/>
    <property type="match status" value="1"/>
</dbReference>
<comment type="similarity">
    <text evidence="1">Belongs to the PAPS reductase family. CysH subfamily.</text>
</comment>
<name>A0A6J6SPC8_9ZZZZ</name>
<reference evidence="6" key="1">
    <citation type="submission" date="2020-05" db="EMBL/GenBank/DDBJ databases">
        <authorList>
            <person name="Chiriac C."/>
            <person name="Salcher M."/>
            <person name="Ghai R."/>
            <person name="Kavagutti S V."/>
        </authorList>
    </citation>
    <scope>NUCLEOTIDE SEQUENCE</scope>
</reference>
<dbReference type="InterPro" id="IPR014729">
    <property type="entry name" value="Rossmann-like_a/b/a_fold"/>
</dbReference>
<proteinExistence type="inferred from homology"/>
<dbReference type="PIRSF" id="PIRSF000857">
    <property type="entry name" value="PAPS_reductase"/>
    <property type="match status" value="1"/>
</dbReference>
<gene>
    <name evidence="6" type="ORF">UFOPK2761_00937</name>
</gene>
<dbReference type="NCBIfam" id="NF002537">
    <property type="entry name" value="PRK02090.1"/>
    <property type="match status" value="1"/>
</dbReference>
<feature type="compositionally biased region" description="Basic and acidic residues" evidence="4">
    <location>
        <begin position="13"/>
        <end position="22"/>
    </location>
</feature>
<feature type="domain" description="Phosphoadenosine phosphosulphate reductase" evidence="5">
    <location>
        <begin position="62"/>
        <end position="223"/>
    </location>
</feature>
<keyword evidence="2" id="KW-0560">Oxidoreductase</keyword>
<dbReference type="AlphaFoldDB" id="A0A6J6SPC8"/>
<dbReference type="GO" id="GO:0004604">
    <property type="term" value="F:phosphoadenylyl-sulfate reductase (thioredoxin) activity"/>
    <property type="evidence" value="ECO:0007669"/>
    <property type="project" value="InterPro"/>
</dbReference>
<dbReference type="Pfam" id="PF01507">
    <property type="entry name" value="PAPS_reduct"/>
    <property type="match status" value="1"/>
</dbReference>
<dbReference type="PANTHER" id="PTHR46509">
    <property type="entry name" value="PHOSPHOADENOSINE PHOSPHOSULFATE REDUCTASE"/>
    <property type="match status" value="1"/>
</dbReference>
<organism evidence="6">
    <name type="scientific">freshwater metagenome</name>
    <dbReference type="NCBI Taxonomy" id="449393"/>
    <lineage>
        <taxon>unclassified sequences</taxon>
        <taxon>metagenomes</taxon>
        <taxon>ecological metagenomes</taxon>
    </lineage>
</organism>
<dbReference type="InterPro" id="IPR002500">
    <property type="entry name" value="PAPS_reduct_dom"/>
</dbReference>
<evidence type="ECO:0000256" key="4">
    <source>
        <dbReference type="SAM" id="MobiDB-lite"/>
    </source>
</evidence>
<protein>
    <submittedName>
        <fullName evidence="6">Unannotated protein</fullName>
    </submittedName>
</protein>
<dbReference type="Gene3D" id="3.40.50.620">
    <property type="entry name" value="HUPs"/>
    <property type="match status" value="1"/>
</dbReference>
<evidence type="ECO:0000256" key="3">
    <source>
        <dbReference type="ARBA" id="ARBA00024327"/>
    </source>
</evidence>
<evidence type="ECO:0000256" key="2">
    <source>
        <dbReference type="ARBA" id="ARBA00023002"/>
    </source>
</evidence>
<comment type="pathway">
    <text evidence="3">Sulfur metabolism; hydrogen sulfide biosynthesis; sulfite from sulfate.</text>
</comment>
<dbReference type="EMBL" id="CAEZYQ010000006">
    <property type="protein sequence ID" value="CAB4736417.1"/>
    <property type="molecule type" value="Genomic_DNA"/>
</dbReference>
<dbReference type="PANTHER" id="PTHR46509:SF1">
    <property type="entry name" value="PHOSPHOADENOSINE PHOSPHOSULFATE REDUCTASE"/>
    <property type="match status" value="1"/>
</dbReference>
<sequence length="248" mass="27197">MTSATTRAARAQRGIETEGRSPEELRELVSHWGAELELAPAEDIIEWAAATFGERFCITSSMGDAVLAHLAAKVVPGVDVVFLDTGYHFVETLGTRDAVEATMDVNLITITPRQSVAEQDATEGKDLFRTDPDRCCFLRKVQPLQESLAGYDAWATGLRRAETHHRIIAPVIGWDAKKQKVKVSPIARWSDEQVDRYVAENGVLVNPLVYDGYPSIGCFPCTRRVAPGEDARSGRWAGTGKTECGIHA</sequence>
<feature type="region of interest" description="Disordered" evidence="4">
    <location>
        <begin position="1"/>
        <end position="22"/>
    </location>
</feature>
<evidence type="ECO:0000259" key="5">
    <source>
        <dbReference type="Pfam" id="PF01507"/>
    </source>
</evidence>
<dbReference type="GO" id="GO:0019379">
    <property type="term" value="P:sulfate assimilation, phosphoadenylyl sulfate reduction by phosphoadenylyl-sulfate reductase (thioredoxin)"/>
    <property type="evidence" value="ECO:0007669"/>
    <property type="project" value="InterPro"/>
</dbReference>
<dbReference type="GO" id="GO:0005737">
    <property type="term" value="C:cytoplasm"/>
    <property type="evidence" value="ECO:0007669"/>
    <property type="project" value="TreeGrafter"/>
</dbReference>
<dbReference type="CDD" id="cd23945">
    <property type="entry name" value="PAPS_reductase"/>
    <property type="match status" value="1"/>
</dbReference>
<dbReference type="InterPro" id="IPR004511">
    <property type="entry name" value="PAPS/APS_Rdtase"/>
</dbReference>
<evidence type="ECO:0000313" key="6">
    <source>
        <dbReference type="EMBL" id="CAB4736417.1"/>
    </source>
</evidence>
<dbReference type="NCBIfam" id="TIGR00434">
    <property type="entry name" value="cysH"/>
    <property type="match status" value="1"/>
</dbReference>